<evidence type="ECO:0000313" key="2">
    <source>
        <dbReference type="Proteomes" id="UP000008743"/>
    </source>
</evidence>
<reference evidence="2" key="1">
    <citation type="submission" date="2011-02" db="EMBL/GenBank/DDBJ databases">
        <title>The Genome Sequence of Capsaspora owczarzaki ATCC 30864.</title>
        <authorList>
            <person name="Russ C."/>
            <person name="Cuomo C."/>
            <person name="Burger G."/>
            <person name="Gray M.W."/>
            <person name="Holland P.W.H."/>
            <person name="King N."/>
            <person name="Lang F.B.F."/>
            <person name="Roger A.J."/>
            <person name="Ruiz-Trillo I."/>
            <person name="Young S.K."/>
            <person name="Zeng Q."/>
            <person name="Gargeya S."/>
            <person name="Alvarado L."/>
            <person name="Berlin A."/>
            <person name="Chapman S.B."/>
            <person name="Chen Z."/>
            <person name="Freedman E."/>
            <person name="Gellesch M."/>
            <person name="Goldberg J."/>
            <person name="Griggs A."/>
            <person name="Gujja S."/>
            <person name="Heilman E."/>
            <person name="Heiman D."/>
            <person name="Howarth C."/>
            <person name="Mehta T."/>
            <person name="Neiman D."/>
            <person name="Pearson M."/>
            <person name="Roberts A."/>
            <person name="Saif S."/>
            <person name="Shea T."/>
            <person name="Shenoy N."/>
            <person name="Sisk P."/>
            <person name="Stolte C."/>
            <person name="Sykes S."/>
            <person name="White J."/>
            <person name="Yandava C."/>
            <person name="Haas B."/>
            <person name="Nusbaum C."/>
            <person name="Birren B."/>
        </authorList>
    </citation>
    <scope>NUCLEOTIDE SEQUENCE</scope>
    <source>
        <strain evidence="2">ATCC 30864</strain>
    </source>
</reference>
<sequence>MDSITPNAALSEDESKVVFELHAILKTVHRLNDQLRRIEKLTHPGSGALAAEQKAAIDSISTSWRPLFDVARDVLSQPVAPESAASTLAPTAMMS</sequence>
<dbReference type="AlphaFoldDB" id="A0A0D2WHJ7"/>
<dbReference type="InParanoid" id="A0A0D2WHJ7"/>
<dbReference type="Proteomes" id="UP000008743">
    <property type="component" value="Unassembled WGS sequence"/>
</dbReference>
<proteinExistence type="predicted"/>
<evidence type="ECO:0000313" key="1">
    <source>
        <dbReference type="EMBL" id="KJE89090.1"/>
    </source>
</evidence>
<accession>A0A0D2WHJ7</accession>
<gene>
    <name evidence="1" type="ORF">CAOG_009324</name>
</gene>
<organism evidence="1 2">
    <name type="scientific">Capsaspora owczarzaki (strain ATCC 30864)</name>
    <dbReference type="NCBI Taxonomy" id="595528"/>
    <lineage>
        <taxon>Eukaryota</taxon>
        <taxon>Filasterea</taxon>
        <taxon>Capsaspora</taxon>
    </lineage>
</organism>
<dbReference type="EMBL" id="KE346360">
    <property type="protein sequence ID" value="KJE89090.1"/>
    <property type="molecule type" value="Genomic_DNA"/>
</dbReference>
<protein>
    <submittedName>
        <fullName evidence="1">Uncharacterized protein</fullName>
    </submittedName>
</protein>
<name>A0A0D2WHJ7_CAPO3</name>
<keyword evidence="2" id="KW-1185">Reference proteome</keyword>